<feature type="domain" description="Acyl-CoA dehydrogenase/oxidase C-terminal" evidence="7">
    <location>
        <begin position="235"/>
        <end position="401"/>
    </location>
</feature>
<dbReference type="FunFam" id="2.40.110.10:FF:000011">
    <property type="entry name" value="Acyl-CoA dehydrogenase FadE34"/>
    <property type="match status" value="1"/>
</dbReference>
<dbReference type="InterPro" id="IPR046373">
    <property type="entry name" value="Acyl-CoA_Oxase/DH_mid-dom_sf"/>
</dbReference>
<reference evidence="10 11" key="1">
    <citation type="submission" date="2014-10" db="EMBL/GenBank/DDBJ databases">
        <title>Draft genome sequence of Novosphingobium subterraneum DSM 12447.</title>
        <authorList>
            <person name="Gan H.M."/>
            <person name="Gan H.Y."/>
            <person name="Savka M.A."/>
        </authorList>
    </citation>
    <scope>NUCLEOTIDE SEQUENCE [LARGE SCALE GENOMIC DNA]</scope>
    <source>
        <strain evidence="10 11">DSM 12447</strain>
    </source>
</reference>
<dbReference type="InterPro" id="IPR009075">
    <property type="entry name" value="AcylCo_DH/oxidase_C"/>
</dbReference>
<dbReference type="Pfam" id="PF02770">
    <property type="entry name" value="Acyl-CoA_dh_M"/>
    <property type="match status" value="1"/>
</dbReference>
<dbReference type="Gene3D" id="2.40.110.10">
    <property type="entry name" value="Butyryl-CoA Dehydrogenase, subunit A, domain 2"/>
    <property type="match status" value="1"/>
</dbReference>
<feature type="domain" description="Acyl-CoA dehydrogenase/oxidase N-terminal" evidence="9">
    <location>
        <begin position="6"/>
        <end position="123"/>
    </location>
</feature>
<comment type="similarity">
    <text evidence="2 6">Belongs to the acyl-CoA dehydrogenase family.</text>
</comment>
<dbReference type="InterPro" id="IPR037069">
    <property type="entry name" value="AcylCoA_DH/ox_N_sf"/>
</dbReference>
<feature type="domain" description="Acyl-CoA oxidase/dehydrogenase middle" evidence="8">
    <location>
        <begin position="127"/>
        <end position="215"/>
    </location>
</feature>
<evidence type="ECO:0000256" key="4">
    <source>
        <dbReference type="ARBA" id="ARBA00022827"/>
    </source>
</evidence>
<dbReference type="RefSeq" id="WP_039335657.1">
    <property type="nucleotide sequence ID" value="NZ_JRVC01000014.1"/>
</dbReference>
<accession>A0A0B8ZFN2</accession>
<dbReference type="AlphaFoldDB" id="A0A0B8ZFN2"/>
<organism evidence="10 11">
    <name type="scientific">Novosphingobium subterraneum</name>
    <dbReference type="NCBI Taxonomy" id="48936"/>
    <lineage>
        <taxon>Bacteria</taxon>
        <taxon>Pseudomonadati</taxon>
        <taxon>Pseudomonadota</taxon>
        <taxon>Alphaproteobacteria</taxon>
        <taxon>Sphingomonadales</taxon>
        <taxon>Sphingomonadaceae</taxon>
        <taxon>Novosphingobium</taxon>
    </lineage>
</organism>
<dbReference type="InterPro" id="IPR009100">
    <property type="entry name" value="AcylCoA_DH/oxidase_NM_dom_sf"/>
</dbReference>
<dbReference type="PATRIC" id="fig|48936.3.peg.2946"/>
<dbReference type="InterPro" id="IPR006091">
    <property type="entry name" value="Acyl-CoA_Oxase/DH_mid-dom"/>
</dbReference>
<evidence type="ECO:0000256" key="6">
    <source>
        <dbReference type="RuleBase" id="RU362125"/>
    </source>
</evidence>
<evidence type="ECO:0000259" key="8">
    <source>
        <dbReference type="Pfam" id="PF02770"/>
    </source>
</evidence>
<evidence type="ECO:0000313" key="11">
    <source>
        <dbReference type="Proteomes" id="UP000031338"/>
    </source>
</evidence>
<dbReference type="Proteomes" id="UP000031338">
    <property type="component" value="Unassembled WGS sequence"/>
</dbReference>
<comment type="cofactor">
    <cofactor evidence="1 6">
        <name>FAD</name>
        <dbReference type="ChEBI" id="CHEBI:57692"/>
    </cofactor>
</comment>
<protein>
    <submittedName>
        <fullName evidence="10">Acyl-CoA dehydrogenase</fullName>
    </submittedName>
</protein>
<evidence type="ECO:0000313" key="10">
    <source>
        <dbReference type="EMBL" id="KHS45006.1"/>
    </source>
</evidence>
<dbReference type="GO" id="GO:0050660">
    <property type="term" value="F:flavin adenine dinucleotide binding"/>
    <property type="evidence" value="ECO:0007669"/>
    <property type="project" value="InterPro"/>
</dbReference>
<dbReference type="GO" id="GO:0016627">
    <property type="term" value="F:oxidoreductase activity, acting on the CH-CH group of donors"/>
    <property type="evidence" value="ECO:0007669"/>
    <property type="project" value="InterPro"/>
</dbReference>
<evidence type="ECO:0000256" key="1">
    <source>
        <dbReference type="ARBA" id="ARBA00001974"/>
    </source>
</evidence>
<evidence type="ECO:0000259" key="9">
    <source>
        <dbReference type="Pfam" id="PF02771"/>
    </source>
</evidence>
<dbReference type="PANTHER" id="PTHR43292:SF3">
    <property type="entry name" value="ACYL-COA DEHYDROGENASE FADE29"/>
    <property type="match status" value="1"/>
</dbReference>
<dbReference type="PANTHER" id="PTHR43292">
    <property type="entry name" value="ACYL-COA DEHYDROGENASE"/>
    <property type="match status" value="1"/>
</dbReference>
<dbReference type="InterPro" id="IPR013786">
    <property type="entry name" value="AcylCoA_DH/ox_N"/>
</dbReference>
<evidence type="ECO:0000256" key="2">
    <source>
        <dbReference type="ARBA" id="ARBA00009347"/>
    </source>
</evidence>
<dbReference type="Pfam" id="PF00441">
    <property type="entry name" value="Acyl-CoA_dh_1"/>
    <property type="match status" value="1"/>
</dbReference>
<dbReference type="SUPFAM" id="SSF47203">
    <property type="entry name" value="Acyl-CoA dehydrogenase C-terminal domain-like"/>
    <property type="match status" value="1"/>
</dbReference>
<keyword evidence="4 6" id="KW-0274">FAD</keyword>
<dbReference type="GO" id="GO:0005886">
    <property type="term" value="C:plasma membrane"/>
    <property type="evidence" value="ECO:0007669"/>
    <property type="project" value="TreeGrafter"/>
</dbReference>
<evidence type="ECO:0000256" key="3">
    <source>
        <dbReference type="ARBA" id="ARBA00022630"/>
    </source>
</evidence>
<sequence>MDIDLSPEELAFRDEVRAFLAEKLPEEVKHGAAMSPTVFVEPDIGQRWNAVLNEQGWLAYQWPKDVGGTGWTPTQRYIFEKECALAGAPNLTVLGLKLVAPVIYTFGTPEQKAKYLPKILSGEDYWCQGFSEPGSGSDLASLQCRAVLSEDGTHYKLNGSKIWTTHAHWANKMFALVRTDASVKKQAGISFLLVDMNQPGVSVRPLLTLAGDHEVNQVFLEDAIVPVEDRVGEEGDGWKLAKFLLENERGGSCHSPKLEYDLAQIEQAAQDEPDGRGGRLADDTDWKRRVAKVRLGIQSLEMIELKILSEIAKGRPPGPQTSLCKLLASNLRQDVDLLAVDLYGPAGLQLDLARPLYGDNAPAPIHAEGAQVASARYLNSRAWTIFGGTNEVQASIIARTVLGL</sequence>
<keyword evidence="3 6" id="KW-0285">Flavoprotein</keyword>
<dbReference type="Pfam" id="PF02771">
    <property type="entry name" value="Acyl-CoA_dh_N"/>
    <property type="match status" value="1"/>
</dbReference>
<comment type="caution">
    <text evidence="10">The sequence shown here is derived from an EMBL/GenBank/DDBJ whole genome shotgun (WGS) entry which is preliminary data.</text>
</comment>
<evidence type="ECO:0000256" key="5">
    <source>
        <dbReference type="ARBA" id="ARBA00023002"/>
    </source>
</evidence>
<gene>
    <name evidence="10" type="ORF">NJ75_02932</name>
</gene>
<dbReference type="Gene3D" id="1.20.140.10">
    <property type="entry name" value="Butyryl-CoA Dehydrogenase, subunit A, domain 3"/>
    <property type="match status" value="1"/>
</dbReference>
<dbReference type="Gene3D" id="1.10.540.10">
    <property type="entry name" value="Acyl-CoA dehydrogenase/oxidase, N-terminal domain"/>
    <property type="match status" value="1"/>
</dbReference>
<keyword evidence="5 6" id="KW-0560">Oxidoreductase</keyword>
<name>A0A0B8ZFN2_9SPHN</name>
<dbReference type="SUPFAM" id="SSF56645">
    <property type="entry name" value="Acyl-CoA dehydrogenase NM domain-like"/>
    <property type="match status" value="1"/>
</dbReference>
<dbReference type="EMBL" id="JRVC01000014">
    <property type="protein sequence ID" value="KHS45006.1"/>
    <property type="molecule type" value="Genomic_DNA"/>
</dbReference>
<keyword evidence="11" id="KW-1185">Reference proteome</keyword>
<dbReference type="STRING" id="48936.NJ75_02932"/>
<dbReference type="InterPro" id="IPR036250">
    <property type="entry name" value="AcylCo_DH-like_C"/>
</dbReference>
<evidence type="ECO:0000259" key="7">
    <source>
        <dbReference type="Pfam" id="PF00441"/>
    </source>
</evidence>
<dbReference type="InterPro" id="IPR052161">
    <property type="entry name" value="Mycobact_Acyl-CoA_DH"/>
</dbReference>
<proteinExistence type="inferred from homology"/>